<evidence type="ECO:0000256" key="4">
    <source>
        <dbReference type="ARBA" id="ARBA00022452"/>
    </source>
</evidence>
<evidence type="ECO:0000259" key="12">
    <source>
        <dbReference type="Pfam" id="PF13609"/>
    </source>
</evidence>
<dbReference type="RefSeq" id="WP_301233531.1">
    <property type="nucleotide sequence ID" value="NZ_QAIC01000027.1"/>
</dbReference>
<evidence type="ECO:0000256" key="7">
    <source>
        <dbReference type="ARBA" id="ARBA00023065"/>
    </source>
</evidence>
<dbReference type="PROSITE" id="PS51318">
    <property type="entry name" value="TAT"/>
    <property type="match status" value="1"/>
</dbReference>
<protein>
    <submittedName>
        <fullName evidence="13">Porin</fullName>
    </submittedName>
</protein>
<feature type="chain" id="PRO_5043992555" evidence="11">
    <location>
        <begin position="37"/>
        <end position="385"/>
    </location>
</feature>
<reference evidence="13" key="1">
    <citation type="submission" date="2018-04" db="EMBL/GenBank/DDBJ databases">
        <authorList>
            <person name="Jy Z."/>
        </authorList>
    </citation>
    <scope>NUCLEOTIDE SEQUENCE</scope>
    <source>
        <strain evidence="14">AS13</strain>
        <strain evidence="13">LA18</strain>
    </source>
</reference>
<dbReference type="GO" id="GO:0046930">
    <property type="term" value="C:pore complex"/>
    <property type="evidence" value="ECO:0007669"/>
    <property type="project" value="UniProtKB-KW"/>
</dbReference>
<keyword evidence="7" id="KW-0406">Ion transport</keyword>
<keyword evidence="8" id="KW-0626">Porin</keyword>
<keyword evidence="10" id="KW-0998">Cell outer membrane</keyword>
<evidence type="ECO:0000313" key="14">
    <source>
        <dbReference type="EMBL" id="MDN4576866.1"/>
    </source>
</evidence>
<dbReference type="InterPro" id="IPR002299">
    <property type="entry name" value="Porin_Neis"/>
</dbReference>
<evidence type="ECO:0000256" key="2">
    <source>
        <dbReference type="ARBA" id="ARBA00011233"/>
    </source>
</evidence>
<comment type="caution">
    <text evidence="13">The sequence shown here is derived from an EMBL/GenBank/DDBJ whole genome shotgun (WGS) entry which is preliminary data.</text>
</comment>
<feature type="signal peptide" evidence="11">
    <location>
        <begin position="1"/>
        <end position="36"/>
    </location>
</feature>
<evidence type="ECO:0000256" key="8">
    <source>
        <dbReference type="ARBA" id="ARBA00023114"/>
    </source>
</evidence>
<dbReference type="InterPro" id="IPR001702">
    <property type="entry name" value="Porin_Gram-ve"/>
</dbReference>
<dbReference type="SUPFAM" id="SSF56935">
    <property type="entry name" value="Porins"/>
    <property type="match status" value="1"/>
</dbReference>
<evidence type="ECO:0000256" key="9">
    <source>
        <dbReference type="ARBA" id="ARBA00023136"/>
    </source>
</evidence>
<keyword evidence="9" id="KW-0472">Membrane</keyword>
<evidence type="ECO:0000256" key="6">
    <source>
        <dbReference type="ARBA" id="ARBA00022729"/>
    </source>
</evidence>
<keyword evidence="6 11" id="KW-0732">Signal</keyword>
<dbReference type="InterPro" id="IPR023614">
    <property type="entry name" value="Porin_dom_sf"/>
</dbReference>
<evidence type="ECO:0000313" key="13">
    <source>
        <dbReference type="EMBL" id="MDN4572259.1"/>
    </source>
</evidence>
<dbReference type="EMBL" id="QAIC01000027">
    <property type="protein sequence ID" value="MDN4572259.1"/>
    <property type="molecule type" value="Genomic_DNA"/>
</dbReference>
<evidence type="ECO:0000256" key="3">
    <source>
        <dbReference type="ARBA" id="ARBA00022448"/>
    </source>
</evidence>
<gene>
    <name evidence="13" type="ORF">DBA34_03110</name>
    <name evidence="14" type="ORF">DBB29_01845</name>
</gene>
<name>A0AAW7MHN0_9BURK</name>
<dbReference type="Proteomes" id="UP001172788">
    <property type="component" value="Unassembled WGS sequence"/>
</dbReference>
<dbReference type="PANTHER" id="PTHR34501:SF9">
    <property type="entry name" value="MAJOR OUTER MEMBRANE PROTEIN P.IA"/>
    <property type="match status" value="1"/>
</dbReference>
<keyword evidence="15" id="KW-1185">Reference proteome</keyword>
<evidence type="ECO:0000313" key="16">
    <source>
        <dbReference type="Proteomes" id="UP001172791"/>
    </source>
</evidence>
<dbReference type="GO" id="GO:0015288">
    <property type="term" value="F:porin activity"/>
    <property type="evidence" value="ECO:0007669"/>
    <property type="project" value="UniProtKB-KW"/>
</dbReference>
<comment type="subunit">
    <text evidence="2">Homotrimer.</text>
</comment>
<dbReference type="PANTHER" id="PTHR34501">
    <property type="entry name" value="PROTEIN YDDL-RELATED"/>
    <property type="match status" value="1"/>
</dbReference>
<dbReference type="PRINTS" id="PR00184">
    <property type="entry name" value="NEISSPPORIN"/>
</dbReference>
<dbReference type="InterPro" id="IPR050298">
    <property type="entry name" value="Gram-neg_bact_OMP"/>
</dbReference>
<evidence type="ECO:0000256" key="5">
    <source>
        <dbReference type="ARBA" id="ARBA00022692"/>
    </source>
</evidence>
<keyword evidence="4" id="KW-1134">Transmembrane beta strand</keyword>
<evidence type="ECO:0000256" key="11">
    <source>
        <dbReference type="SAM" id="SignalP"/>
    </source>
</evidence>
<sequence>MLNAEKRPDRKRSLVRLAAASGALAGLTMASPAAHADGSVALYGLISTGVQYVNNQGGASLFSVLNGTMQGPRFGLKGREELGGGTAAIFQLENGFNVLTGSASQGGRMFGRQAWVGLTNPGYGQLTIGRQYDELTQQVGMSEGANQFLSYGAHIGDNDNLFNTIRLQNSVRYKTADFGGFSAAAQYAFSNSTTGFSNNRAFSGGMSYANGPLWLGAAFSQFDHPYASTNTGGAVDGDFGFSSPFVTSPGGAGVARQRVFAFGGGYDFQIVKTTWNYSNVSFQYNDGTGLRLQNLEGVLSYNITPAWLVGGNYTYTWGNYSNGAKPKYHQIDLGTDYFLSKRTDVFLVAIWQRAVGDAKYAQIESLSPSSTRSQFASIAGIRHKF</sequence>
<dbReference type="GO" id="GO:0034220">
    <property type="term" value="P:monoatomic ion transmembrane transport"/>
    <property type="evidence" value="ECO:0007669"/>
    <property type="project" value="InterPro"/>
</dbReference>
<evidence type="ECO:0000313" key="15">
    <source>
        <dbReference type="Proteomes" id="UP001172788"/>
    </source>
</evidence>
<dbReference type="InterPro" id="IPR006311">
    <property type="entry name" value="TAT_signal"/>
</dbReference>
<dbReference type="Proteomes" id="UP001172791">
    <property type="component" value="Unassembled WGS sequence"/>
</dbReference>
<accession>A0AAW7MHN0</accession>
<dbReference type="GO" id="GO:0009279">
    <property type="term" value="C:cell outer membrane"/>
    <property type="evidence" value="ECO:0007669"/>
    <property type="project" value="UniProtKB-SubCell"/>
</dbReference>
<keyword evidence="3" id="KW-0813">Transport</keyword>
<feature type="domain" description="Porin" evidence="12">
    <location>
        <begin position="23"/>
        <end position="347"/>
    </location>
</feature>
<organism evidence="13 16">
    <name type="scientific">Pandoraea cepalis</name>
    <dbReference type="NCBI Taxonomy" id="2508294"/>
    <lineage>
        <taxon>Bacteria</taxon>
        <taxon>Pseudomonadati</taxon>
        <taxon>Pseudomonadota</taxon>
        <taxon>Betaproteobacteria</taxon>
        <taxon>Burkholderiales</taxon>
        <taxon>Burkholderiaceae</taxon>
        <taxon>Pandoraea</taxon>
    </lineage>
</organism>
<dbReference type="PRINTS" id="PR00182">
    <property type="entry name" value="ECOLNEIPORIN"/>
</dbReference>
<keyword evidence="5" id="KW-0812">Transmembrane</keyword>
<proteinExistence type="predicted"/>
<dbReference type="InterPro" id="IPR033900">
    <property type="entry name" value="Gram_neg_porin_domain"/>
</dbReference>
<evidence type="ECO:0000256" key="1">
    <source>
        <dbReference type="ARBA" id="ARBA00004571"/>
    </source>
</evidence>
<dbReference type="EMBL" id="QAID01000027">
    <property type="protein sequence ID" value="MDN4576866.1"/>
    <property type="molecule type" value="Genomic_DNA"/>
</dbReference>
<comment type="subcellular location">
    <subcellularLocation>
        <location evidence="1">Cell outer membrane</location>
        <topology evidence="1">Multi-pass membrane protein</topology>
    </subcellularLocation>
</comment>
<evidence type="ECO:0000256" key="10">
    <source>
        <dbReference type="ARBA" id="ARBA00023237"/>
    </source>
</evidence>
<dbReference type="CDD" id="cd00342">
    <property type="entry name" value="gram_neg_porins"/>
    <property type="match status" value="1"/>
</dbReference>
<dbReference type="AlphaFoldDB" id="A0AAW7MHN0"/>
<dbReference type="Pfam" id="PF13609">
    <property type="entry name" value="Porin_4"/>
    <property type="match status" value="1"/>
</dbReference>
<dbReference type="Gene3D" id="2.40.160.10">
    <property type="entry name" value="Porin"/>
    <property type="match status" value="1"/>
</dbReference>